<dbReference type="InParanoid" id="A0A1D3CS58"/>
<reference evidence="1 2" key="1">
    <citation type="journal article" date="2016" name="BMC Genomics">
        <title>Comparative genomics reveals Cyclospora cayetanensis possesses coccidia-like metabolism and invasion components but unique surface antigens.</title>
        <authorList>
            <person name="Liu S."/>
            <person name="Wang L."/>
            <person name="Zheng H."/>
            <person name="Xu Z."/>
            <person name="Roellig D.M."/>
            <person name="Li N."/>
            <person name="Frace M.A."/>
            <person name="Tang K."/>
            <person name="Arrowood M.J."/>
            <person name="Moss D.M."/>
            <person name="Zhang L."/>
            <person name="Feng Y."/>
            <person name="Xiao L."/>
        </authorList>
    </citation>
    <scope>NUCLEOTIDE SEQUENCE [LARGE SCALE GENOMIC DNA]</scope>
    <source>
        <strain evidence="1 2">CHN_HEN01</strain>
    </source>
</reference>
<dbReference type="VEuPathDB" id="ToxoDB:cyc_07738"/>
<evidence type="ECO:0000313" key="1">
    <source>
        <dbReference type="EMBL" id="OEH74002.1"/>
    </source>
</evidence>
<comment type="caution">
    <text evidence="1">The sequence shown here is derived from an EMBL/GenBank/DDBJ whole genome shotgun (WGS) entry which is preliminary data.</text>
</comment>
<evidence type="ECO:0000313" key="2">
    <source>
        <dbReference type="Proteomes" id="UP000095192"/>
    </source>
</evidence>
<dbReference type="VEuPathDB" id="ToxoDB:LOC34623637"/>
<protein>
    <submittedName>
        <fullName evidence="1">Uncharacterized protein</fullName>
    </submittedName>
</protein>
<dbReference type="EMBL" id="JROU02002173">
    <property type="protein sequence ID" value="OEH74002.1"/>
    <property type="molecule type" value="Genomic_DNA"/>
</dbReference>
<sequence>MQRGADCLRMALHAKSLAARLQLQQTGSWEGAAFAARGVPVTEKGVYDILRRQEGVVSLALMLLLRDALRAIRSLCSFEKEILPAILRTYYAESFPLLALVLPCPLSLSRAVQSPPHSPCAAVCFFRGFCVFFWTELLFDLGNGERLPVLEDMVTAANAIQSLCRKSGIMKGLGALHANVLQRLLLDAKHAALQRRVGADHHLSKQLDLPQLARLLKILKFLCVLLKKQRRTFANQKDLEKQLRVGEEGPGAAVTAWLQSEYLLKNENDKYSMPKAYQTKVLATILWSCCALSADFKFDFSSLLETEFNNEKTANFAACASLIGMKPSRGNKNEYQLCFPSPLASLEEASDLSKAVQSVLQEKKRR</sequence>
<keyword evidence="2" id="KW-1185">Reference proteome</keyword>
<gene>
    <name evidence="1" type="ORF">cyc_07738</name>
</gene>
<dbReference type="AlphaFoldDB" id="A0A1D3CS58"/>
<organism evidence="1 2">
    <name type="scientific">Cyclospora cayetanensis</name>
    <dbReference type="NCBI Taxonomy" id="88456"/>
    <lineage>
        <taxon>Eukaryota</taxon>
        <taxon>Sar</taxon>
        <taxon>Alveolata</taxon>
        <taxon>Apicomplexa</taxon>
        <taxon>Conoidasida</taxon>
        <taxon>Coccidia</taxon>
        <taxon>Eucoccidiorida</taxon>
        <taxon>Eimeriorina</taxon>
        <taxon>Eimeriidae</taxon>
        <taxon>Cyclospora</taxon>
    </lineage>
</organism>
<proteinExistence type="predicted"/>
<accession>A0A1D3CS58</accession>
<dbReference type="Proteomes" id="UP000095192">
    <property type="component" value="Unassembled WGS sequence"/>
</dbReference>
<name>A0A1D3CS58_9EIME</name>